<proteinExistence type="predicted"/>
<accession>A0A2M8L7K2</accession>
<name>A0A2M8L7K2_9BACT</name>
<dbReference type="Proteomes" id="UP000231579">
    <property type="component" value="Unassembled WGS sequence"/>
</dbReference>
<evidence type="ECO:0000313" key="2">
    <source>
        <dbReference type="EMBL" id="PJE70187.1"/>
    </source>
</evidence>
<protein>
    <submittedName>
        <fullName evidence="2">Uncharacterized protein</fullName>
    </submittedName>
</protein>
<keyword evidence="1" id="KW-0732">Signal</keyword>
<dbReference type="AlphaFoldDB" id="A0A2M8L7K2"/>
<feature type="signal peptide" evidence="1">
    <location>
        <begin position="1"/>
        <end position="28"/>
    </location>
</feature>
<evidence type="ECO:0000256" key="1">
    <source>
        <dbReference type="SAM" id="SignalP"/>
    </source>
</evidence>
<organism evidence="2 3">
    <name type="scientific">Candidatus Shapirobacteria bacterium CG10_big_fil_rev_8_21_14_0_10_48_15</name>
    <dbReference type="NCBI Taxonomy" id="1974484"/>
    <lineage>
        <taxon>Bacteria</taxon>
        <taxon>Candidatus Shapironibacteriota</taxon>
    </lineage>
</organism>
<reference evidence="3" key="1">
    <citation type="submission" date="2017-09" db="EMBL/GenBank/DDBJ databases">
        <title>Depth-based differentiation of microbial function through sediment-hosted aquifers and enrichment of novel symbionts in the deep terrestrial subsurface.</title>
        <authorList>
            <person name="Probst A.J."/>
            <person name="Ladd B."/>
            <person name="Jarett J.K."/>
            <person name="Geller-Mcgrath D.E."/>
            <person name="Sieber C.M.K."/>
            <person name="Emerson J.B."/>
            <person name="Anantharaman K."/>
            <person name="Thomas B.C."/>
            <person name="Malmstrom R."/>
            <person name="Stieglmeier M."/>
            <person name="Klingl A."/>
            <person name="Woyke T."/>
            <person name="Ryan C.M."/>
            <person name="Banfield J.F."/>
        </authorList>
    </citation>
    <scope>NUCLEOTIDE SEQUENCE [LARGE SCALE GENOMIC DNA]</scope>
</reference>
<feature type="chain" id="PRO_5014961121" evidence="1">
    <location>
        <begin position="29"/>
        <end position="131"/>
    </location>
</feature>
<evidence type="ECO:0000313" key="3">
    <source>
        <dbReference type="Proteomes" id="UP000231579"/>
    </source>
</evidence>
<sequence length="131" mass="14227">MFLTKVNFFLFCFGVGIFLMLFSFPAHFANAQECFVPFTPTPTPKACLSPNLCIDQASCHEGWNGVFLSGYDCALGYCCVVAEPTSVGVPAPVYSPSGCRNADGTRSPEGTKRCALADKVIQECQKLEFSF</sequence>
<gene>
    <name evidence="2" type="ORF">COU97_01005</name>
</gene>
<comment type="caution">
    <text evidence="2">The sequence shown here is derived from an EMBL/GenBank/DDBJ whole genome shotgun (WGS) entry which is preliminary data.</text>
</comment>
<feature type="non-terminal residue" evidence="2">
    <location>
        <position position="131"/>
    </location>
</feature>
<dbReference type="EMBL" id="PFEM01000014">
    <property type="protein sequence ID" value="PJE70187.1"/>
    <property type="molecule type" value="Genomic_DNA"/>
</dbReference>